<feature type="transmembrane region" description="Helical" evidence="1">
    <location>
        <begin position="57"/>
        <end position="76"/>
    </location>
</feature>
<feature type="transmembrane region" description="Helical" evidence="1">
    <location>
        <begin position="7"/>
        <end position="23"/>
    </location>
</feature>
<keyword evidence="1" id="KW-1133">Transmembrane helix</keyword>
<evidence type="ECO:0000313" key="3">
    <source>
        <dbReference type="Proteomes" id="UP000551501"/>
    </source>
</evidence>
<accession>A0A840F546</accession>
<organism evidence="2 3">
    <name type="scientific">Gordonia humi</name>
    <dbReference type="NCBI Taxonomy" id="686429"/>
    <lineage>
        <taxon>Bacteria</taxon>
        <taxon>Bacillati</taxon>
        <taxon>Actinomycetota</taxon>
        <taxon>Actinomycetes</taxon>
        <taxon>Mycobacteriales</taxon>
        <taxon>Gordoniaceae</taxon>
        <taxon>Gordonia</taxon>
    </lineage>
</organism>
<keyword evidence="1" id="KW-0472">Membrane</keyword>
<dbReference type="AlphaFoldDB" id="A0A840F546"/>
<dbReference type="Gene3D" id="1.10.260.130">
    <property type="match status" value="1"/>
</dbReference>
<dbReference type="PANTHER" id="PTHR34853">
    <property type="match status" value="1"/>
</dbReference>
<dbReference type="Gene3D" id="3.40.50.1820">
    <property type="entry name" value="alpha/beta hydrolase"/>
    <property type="match status" value="1"/>
</dbReference>
<dbReference type="GO" id="GO:0004806">
    <property type="term" value="F:triacylglycerol lipase activity"/>
    <property type="evidence" value="ECO:0007669"/>
    <property type="project" value="InterPro"/>
</dbReference>
<dbReference type="InterPro" id="IPR005152">
    <property type="entry name" value="Lipase_secreted"/>
</dbReference>
<gene>
    <name evidence="2" type="ORF">BKA16_004110</name>
</gene>
<protein>
    <submittedName>
        <fullName evidence="2">Uncharacterized membrane protein HdeD (DUF308 family)</fullName>
    </submittedName>
</protein>
<dbReference type="SUPFAM" id="SSF53474">
    <property type="entry name" value="alpha/beta-Hydrolases"/>
    <property type="match status" value="1"/>
</dbReference>
<dbReference type="InterPro" id="IPR029058">
    <property type="entry name" value="AB_hydrolase_fold"/>
</dbReference>
<keyword evidence="1" id="KW-0812">Transmembrane</keyword>
<dbReference type="PANTHER" id="PTHR34853:SF1">
    <property type="entry name" value="LIPASE 5"/>
    <property type="match status" value="1"/>
</dbReference>
<feature type="transmembrane region" description="Helical" evidence="1">
    <location>
        <begin position="113"/>
        <end position="132"/>
    </location>
</feature>
<reference evidence="2 3" key="1">
    <citation type="submission" date="2020-08" db="EMBL/GenBank/DDBJ databases">
        <title>Sequencing the genomes of 1000 actinobacteria strains.</title>
        <authorList>
            <person name="Klenk H.-P."/>
        </authorList>
    </citation>
    <scope>NUCLEOTIDE SEQUENCE [LARGE SCALE GENOMIC DNA]</scope>
    <source>
        <strain evidence="2 3">DSM 45298</strain>
    </source>
</reference>
<dbReference type="Pfam" id="PF03729">
    <property type="entry name" value="DUF308"/>
    <property type="match status" value="2"/>
</dbReference>
<feature type="transmembrane region" description="Helical" evidence="1">
    <location>
        <begin position="173"/>
        <end position="194"/>
    </location>
</feature>
<feature type="transmembrane region" description="Helical" evidence="1">
    <location>
        <begin position="138"/>
        <end position="161"/>
    </location>
</feature>
<dbReference type="EMBL" id="JACIFP010000001">
    <property type="protein sequence ID" value="MBB4137558.1"/>
    <property type="molecule type" value="Genomic_DNA"/>
</dbReference>
<feature type="transmembrane region" description="Helical" evidence="1">
    <location>
        <begin position="29"/>
        <end position="45"/>
    </location>
</feature>
<dbReference type="RefSeq" id="WP_183372407.1">
    <property type="nucleotide sequence ID" value="NZ_BAABHL010000130.1"/>
</dbReference>
<evidence type="ECO:0000256" key="1">
    <source>
        <dbReference type="SAM" id="Phobius"/>
    </source>
</evidence>
<dbReference type="InterPro" id="IPR005325">
    <property type="entry name" value="DUF308_memb"/>
</dbReference>
<comment type="caution">
    <text evidence="2">The sequence shown here is derived from an EMBL/GenBank/DDBJ whole genome shotgun (WGS) entry which is preliminary data.</text>
</comment>
<dbReference type="GO" id="GO:0016042">
    <property type="term" value="P:lipid catabolic process"/>
    <property type="evidence" value="ECO:0007669"/>
    <property type="project" value="InterPro"/>
</dbReference>
<keyword evidence="3" id="KW-1185">Reference proteome</keyword>
<name>A0A840F546_9ACTN</name>
<sequence>MASRVRNGVVGVVTIAVGVVFALRPFASVPVLALVVAVGLVVSGVGELMRATTEARVLRGVGGGALVVTGAVLLIWQGLSIVAVAVVADVGLIGWGAARLVAAARPGDAVPRIGDALLGVAAVAVAVAALAWPGVTVFAAAFVAGLALIWFGVTLCGRAIRGDHEHRPRTHRVLRLAAGVIAVAVAVPLAVLSLRAHEAAPTPDDFYTASVDPAAAPGTLLRSEPFSRGLPPHARAWRILYTTTLVEGRPALASALVVAPDDPPPGPAPVIAWAHGTTGITRGCAPSLAADPFQAGATPALPQVIASGGVMVATDYVGLGTEGPSPYVIGQGEARSVLDSVRAAHQMPELELARPTIVWGHSQGGHAALWTGLLAPAYAPDVDLTGVAAISPASDLVSLAGDLTTMTGGPLLASYVVDAYSRAYPDVRAEDYLKVQARLPMRAMAARCLHQPAATVSVIEALILGDDPYAQPPNQGPLAARLTQNTPSAELTMPVFLAQGAADPLINPQGQRQYVAAQCATGSTVQFTMYPGLGHLDIVDPDSPAVADLLTWTKAREEGEAAPSTC</sequence>
<evidence type="ECO:0000313" key="2">
    <source>
        <dbReference type="EMBL" id="MBB4137558.1"/>
    </source>
</evidence>
<feature type="transmembrane region" description="Helical" evidence="1">
    <location>
        <begin position="82"/>
        <end position="101"/>
    </location>
</feature>
<proteinExistence type="predicted"/>
<dbReference type="Proteomes" id="UP000551501">
    <property type="component" value="Unassembled WGS sequence"/>
</dbReference>
<dbReference type="Pfam" id="PF03583">
    <property type="entry name" value="LIP"/>
    <property type="match status" value="1"/>
</dbReference>